<keyword evidence="2" id="KW-1185">Reference proteome</keyword>
<dbReference type="EMBL" id="RZTZ01000001">
    <property type="protein sequence ID" value="RVT66998.1"/>
    <property type="molecule type" value="Genomic_DNA"/>
</dbReference>
<dbReference type="InterPro" id="IPR021617">
    <property type="entry name" value="DUF3231"/>
</dbReference>
<sequence length="175" mass="20004">MKLMNVMHDAFAPFLDGEKKPLNVMEVTNLWFYLLATETTLRNEEISYNLAQDPKLKSMIKDITDTIHIPMRDELQEFLKKEGVPLPPNTPQKPLGDFQDIPAGAKLNDEEMANLLSYNLAAGVNYGVRGLTESIRADVGLLFSKFIMKKTIAGMTVKQYLDEHEWLRVPPFYKQ</sequence>
<protein>
    <submittedName>
        <fullName evidence="1">DUF3231 family protein</fullName>
    </submittedName>
</protein>
<dbReference type="AlphaFoldDB" id="A0A3S2TZ01"/>
<dbReference type="RefSeq" id="WP_127734388.1">
    <property type="nucleotide sequence ID" value="NZ_RZTZ01000001.1"/>
</dbReference>
<dbReference type="Pfam" id="PF11553">
    <property type="entry name" value="DUF3231"/>
    <property type="match status" value="1"/>
</dbReference>
<gene>
    <name evidence="1" type="ORF">EM808_00530</name>
</gene>
<dbReference type="Gene3D" id="1.20.1260.10">
    <property type="match status" value="1"/>
</dbReference>
<evidence type="ECO:0000313" key="2">
    <source>
        <dbReference type="Proteomes" id="UP000288024"/>
    </source>
</evidence>
<comment type="caution">
    <text evidence="1">The sequence shown here is derived from an EMBL/GenBank/DDBJ whole genome shotgun (WGS) entry which is preliminary data.</text>
</comment>
<dbReference type="InterPro" id="IPR012347">
    <property type="entry name" value="Ferritin-like"/>
</dbReference>
<evidence type="ECO:0000313" key="1">
    <source>
        <dbReference type="EMBL" id="RVT66998.1"/>
    </source>
</evidence>
<accession>A0A3S2TZ01</accession>
<dbReference type="Proteomes" id="UP000288024">
    <property type="component" value="Unassembled WGS sequence"/>
</dbReference>
<proteinExistence type="predicted"/>
<organism evidence="1 2">
    <name type="scientific">Niallia taxi</name>
    <dbReference type="NCBI Taxonomy" id="2499688"/>
    <lineage>
        <taxon>Bacteria</taxon>
        <taxon>Bacillati</taxon>
        <taxon>Bacillota</taxon>
        <taxon>Bacilli</taxon>
        <taxon>Bacillales</taxon>
        <taxon>Bacillaceae</taxon>
        <taxon>Niallia</taxon>
    </lineage>
</organism>
<name>A0A3S2TZ01_9BACI</name>
<reference evidence="1 2" key="1">
    <citation type="submission" date="2019-01" db="EMBL/GenBank/DDBJ databases">
        <title>Bacillus sp. M5HDSG1-1, whole genome shotgun sequence.</title>
        <authorList>
            <person name="Tuo L."/>
        </authorList>
    </citation>
    <scope>NUCLEOTIDE SEQUENCE [LARGE SCALE GENOMIC DNA]</scope>
    <source>
        <strain evidence="1 2">M5HDSG1-1</strain>
    </source>
</reference>